<dbReference type="PANTHER" id="PTHR40061">
    <property type="entry name" value="SPORULATION PROTEIN YLMC-RELATED"/>
    <property type="match status" value="1"/>
</dbReference>
<organism evidence="2 3">
    <name type="scientific">Pontibacillus salicampi</name>
    <dbReference type="NCBI Taxonomy" id="1449801"/>
    <lineage>
        <taxon>Bacteria</taxon>
        <taxon>Bacillati</taxon>
        <taxon>Bacillota</taxon>
        <taxon>Bacilli</taxon>
        <taxon>Bacillales</taxon>
        <taxon>Bacillaceae</taxon>
        <taxon>Pontibacillus</taxon>
    </lineage>
</organism>
<dbReference type="Gene3D" id="2.30.30.240">
    <property type="entry name" value="PRC-barrel domain"/>
    <property type="match status" value="1"/>
</dbReference>
<comment type="caution">
    <text evidence="2">The sequence shown here is derived from an EMBL/GenBank/DDBJ whole genome shotgun (WGS) entry which is preliminary data.</text>
</comment>
<reference evidence="2 3" key="1">
    <citation type="submission" date="2024-09" db="EMBL/GenBank/DDBJ databases">
        <authorList>
            <person name="Sun Q."/>
            <person name="Mori K."/>
        </authorList>
    </citation>
    <scope>NUCLEOTIDE SEQUENCE [LARGE SCALE GENOMIC DNA]</scope>
    <source>
        <strain evidence="2 3">NCAIM B.02529</strain>
    </source>
</reference>
<keyword evidence="3" id="KW-1185">Reference proteome</keyword>
<dbReference type="RefSeq" id="WP_377347632.1">
    <property type="nucleotide sequence ID" value="NZ_JBHLTP010000009.1"/>
</dbReference>
<evidence type="ECO:0000259" key="1">
    <source>
        <dbReference type="Pfam" id="PF05239"/>
    </source>
</evidence>
<dbReference type="SUPFAM" id="SSF50346">
    <property type="entry name" value="PRC-barrel domain"/>
    <property type="match status" value="1"/>
</dbReference>
<accession>A0ABV6LNU3</accession>
<dbReference type="InterPro" id="IPR014238">
    <property type="entry name" value="Spore_YlmC/YmxH"/>
</dbReference>
<dbReference type="PANTHER" id="PTHR40061:SF1">
    <property type="entry name" value="SPORULATION PROTEIN YLMC-RELATED"/>
    <property type="match status" value="1"/>
</dbReference>
<gene>
    <name evidence="2" type="ORF">ACFFGV_10835</name>
</gene>
<dbReference type="EMBL" id="JBHLTP010000009">
    <property type="protein sequence ID" value="MFC0524056.1"/>
    <property type="molecule type" value="Genomic_DNA"/>
</dbReference>
<dbReference type="Proteomes" id="UP001589836">
    <property type="component" value="Unassembled WGS sequence"/>
</dbReference>
<name>A0ABV6LNU3_9BACI</name>
<protein>
    <submittedName>
        <fullName evidence="2">YlmC/YmxH family sporulation protein</fullName>
    </submittedName>
</protein>
<evidence type="ECO:0000313" key="3">
    <source>
        <dbReference type="Proteomes" id="UP001589836"/>
    </source>
</evidence>
<sequence>MVTISELQVKEVVSVENGQKLGHLTDLEIDVNKGTITAIILGNRGKMMGIFGKEDELVVPWSSILTIGEDVILVKNVTKPALYPPEEGE</sequence>
<evidence type="ECO:0000313" key="2">
    <source>
        <dbReference type="EMBL" id="MFC0524056.1"/>
    </source>
</evidence>
<dbReference type="NCBIfam" id="TIGR02888">
    <property type="entry name" value="spore_YlmC_YmxH"/>
    <property type="match status" value="1"/>
</dbReference>
<dbReference type="InterPro" id="IPR011033">
    <property type="entry name" value="PRC_barrel-like_sf"/>
</dbReference>
<dbReference type="InterPro" id="IPR027275">
    <property type="entry name" value="PRC-brl_dom"/>
</dbReference>
<dbReference type="Pfam" id="PF05239">
    <property type="entry name" value="PRC"/>
    <property type="match status" value="1"/>
</dbReference>
<proteinExistence type="predicted"/>
<feature type="domain" description="PRC-barrel" evidence="1">
    <location>
        <begin position="2"/>
        <end position="77"/>
    </location>
</feature>